<evidence type="ECO:0000313" key="3">
    <source>
        <dbReference type="Proteomes" id="UP001164020"/>
    </source>
</evidence>
<evidence type="ECO:0000256" key="1">
    <source>
        <dbReference type="SAM" id="MobiDB-lite"/>
    </source>
</evidence>
<name>A0ABY7BWA2_9HYPH</name>
<evidence type="ECO:0000313" key="2">
    <source>
        <dbReference type="EMBL" id="WAP67350.1"/>
    </source>
</evidence>
<dbReference type="EMBL" id="CP114029">
    <property type="protein sequence ID" value="WAP67350.1"/>
    <property type="molecule type" value="Genomic_DNA"/>
</dbReference>
<dbReference type="Proteomes" id="UP001164020">
    <property type="component" value="Chromosome"/>
</dbReference>
<reference evidence="2" key="1">
    <citation type="submission" date="2022-12" db="EMBL/GenBank/DDBJ databases">
        <title>Jiella pelagia sp. nov., isolated from phosphonate enriched culture of Northwest Pacific surface seawater.</title>
        <authorList>
            <person name="Shin D.Y."/>
            <person name="Hwang C.Y."/>
        </authorList>
    </citation>
    <scope>NUCLEOTIDE SEQUENCE</scope>
    <source>
        <strain evidence="2">HL-NP1</strain>
    </source>
</reference>
<accession>A0ABY7BWA2</accession>
<sequence length="118" mass="13278">MRLLAHDRQLVDDRGAAVQEDAAGLGQFQTAAPAIAPEELDPEMILQILDLLADRGRRDIELVGRRPERALLRDLDEMLKLGQAREDGAAGHGRVSGERDEDPHDSRCFVRRERMTLR</sequence>
<proteinExistence type="predicted"/>
<gene>
    <name evidence="2" type="ORF">OH818_17585</name>
</gene>
<protein>
    <submittedName>
        <fullName evidence="2">Uncharacterized protein</fullName>
    </submittedName>
</protein>
<feature type="region of interest" description="Disordered" evidence="1">
    <location>
        <begin position="83"/>
        <end position="118"/>
    </location>
</feature>
<keyword evidence="3" id="KW-1185">Reference proteome</keyword>
<organism evidence="2 3">
    <name type="scientific">Jiella pelagia</name>
    <dbReference type="NCBI Taxonomy" id="2986949"/>
    <lineage>
        <taxon>Bacteria</taxon>
        <taxon>Pseudomonadati</taxon>
        <taxon>Pseudomonadota</taxon>
        <taxon>Alphaproteobacteria</taxon>
        <taxon>Hyphomicrobiales</taxon>
        <taxon>Aurantimonadaceae</taxon>
        <taxon>Jiella</taxon>
    </lineage>
</organism>